<sequence>MKTYKYITLFAVFTASLLFVQCSGEDDKVITQETCTDGILNGDETEIDCGGTACEPCGQTLDFSGTYVQEDQMGRPGINTVFGTEGFKDAFNVTVPSQMQAEFQTKFETKLLALNPAYTSNALGLNAEVFTTVLSNDVLWLAQSGITTYFNGTEVLTGRALSDDVIDVSLLLIFGGADGTENPGLTSDGVPTNDVAFSNSFPYLAEPF</sequence>
<comment type="caution">
    <text evidence="2">The sequence shown here is derived from an EMBL/GenBank/DDBJ whole genome shotgun (WGS) entry which is preliminary data.</text>
</comment>
<dbReference type="Proteomes" id="UP001139461">
    <property type="component" value="Unassembled WGS sequence"/>
</dbReference>
<evidence type="ECO:0000256" key="1">
    <source>
        <dbReference type="SAM" id="SignalP"/>
    </source>
</evidence>
<organism evidence="2 3">
    <name type="scientific">Aequorivita vitellina</name>
    <dbReference type="NCBI Taxonomy" id="2874475"/>
    <lineage>
        <taxon>Bacteria</taxon>
        <taxon>Pseudomonadati</taxon>
        <taxon>Bacteroidota</taxon>
        <taxon>Flavobacteriia</taxon>
        <taxon>Flavobacteriales</taxon>
        <taxon>Flavobacteriaceae</taxon>
        <taxon>Aequorivita</taxon>
    </lineage>
</organism>
<feature type="signal peptide" evidence="1">
    <location>
        <begin position="1"/>
        <end position="20"/>
    </location>
</feature>
<evidence type="ECO:0000313" key="2">
    <source>
        <dbReference type="EMBL" id="MCG2418314.1"/>
    </source>
</evidence>
<reference evidence="2" key="1">
    <citation type="submission" date="2021-09" db="EMBL/GenBank/DDBJ databases">
        <title>Genome of Aequorivita sp. strain F47161.</title>
        <authorList>
            <person name="Wang Y."/>
        </authorList>
    </citation>
    <scope>NUCLEOTIDE SEQUENCE</scope>
    <source>
        <strain evidence="2">F47161</strain>
    </source>
</reference>
<dbReference type="InterPro" id="IPR025566">
    <property type="entry name" value="DUF4331"/>
</dbReference>
<feature type="chain" id="PRO_5040815433" evidence="1">
    <location>
        <begin position="21"/>
        <end position="208"/>
    </location>
</feature>
<keyword evidence="3" id="KW-1185">Reference proteome</keyword>
<dbReference type="Pfam" id="PF14224">
    <property type="entry name" value="DUF4331"/>
    <property type="match status" value="1"/>
</dbReference>
<accession>A0A9X1QV19</accession>
<protein>
    <submittedName>
        <fullName evidence="2">DUF4331 domain-containing protein</fullName>
    </submittedName>
</protein>
<dbReference type="EMBL" id="JAIRBA010000006">
    <property type="protein sequence ID" value="MCG2418314.1"/>
    <property type="molecule type" value="Genomic_DNA"/>
</dbReference>
<dbReference type="AlphaFoldDB" id="A0A9X1QV19"/>
<name>A0A9X1QV19_9FLAO</name>
<gene>
    <name evidence="2" type="ORF">K8089_04710</name>
</gene>
<proteinExistence type="predicted"/>
<dbReference type="RefSeq" id="WP_237602131.1">
    <property type="nucleotide sequence ID" value="NZ_JAIRBA010000006.1"/>
</dbReference>
<keyword evidence="1" id="KW-0732">Signal</keyword>
<evidence type="ECO:0000313" key="3">
    <source>
        <dbReference type="Proteomes" id="UP001139461"/>
    </source>
</evidence>